<feature type="compositionally biased region" description="Low complexity" evidence="1">
    <location>
        <begin position="117"/>
        <end position="129"/>
    </location>
</feature>
<comment type="caution">
    <text evidence="2">The sequence shown here is derived from an EMBL/GenBank/DDBJ whole genome shotgun (WGS) entry which is preliminary data.</text>
</comment>
<dbReference type="Proteomes" id="UP001633002">
    <property type="component" value="Unassembled WGS sequence"/>
</dbReference>
<reference evidence="2 3" key="1">
    <citation type="submission" date="2024-09" db="EMBL/GenBank/DDBJ databases">
        <title>Chromosome-scale assembly of Riccia sorocarpa.</title>
        <authorList>
            <person name="Paukszto L."/>
        </authorList>
    </citation>
    <scope>NUCLEOTIDE SEQUENCE [LARGE SCALE GENOMIC DNA]</scope>
    <source>
        <strain evidence="2">LP-2024</strain>
        <tissue evidence="2">Aerial parts of the thallus</tissue>
    </source>
</reference>
<proteinExistence type="predicted"/>
<dbReference type="AlphaFoldDB" id="A0ABD3IK07"/>
<gene>
    <name evidence="2" type="ORF">R1sor_020484</name>
</gene>
<keyword evidence="3" id="KW-1185">Reference proteome</keyword>
<protein>
    <submittedName>
        <fullName evidence="2">Uncharacterized protein</fullName>
    </submittedName>
</protein>
<feature type="region of interest" description="Disordered" evidence="1">
    <location>
        <begin position="59"/>
        <end position="129"/>
    </location>
</feature>
<sequence length="142" mass="15967">MPGDIPKTLVSDEDIEKCFGPRSGNEGSEWAQAKQLHWTSAVKERFLKKRINWAGYAQERHRNQLRSSKSRSESKPIGPPILRVHRVYKPPPNFSLEPGETEERGPPSPVDRNLKGAATTDAEQEAPAAAEAREFLARNRPK</sequence>
<dbReference type="EMBL" id="JBJQOH010000001">
    <property type="protein sequence ID" value="KAL3702462.1"/>
    <property type="molecule type" value="Genomic_DNA"/>
</dbReference>
<name>A0ABD3IK07_9MARC</name>
<evidence type="ECO:0000256" key="1">
    <source>
        <dbReference type="SAM" id="MobiDB-lite"/>
    </source>
</evidence>
<evidence type="ECO:0000313" key="2">
    <source>
        <dbReference type="EMBL" id="KAL3702462.1"/>
    </source>
</evidence>
<organism evidence="2 3">
    <name type="scientific">Riccia sorocarpa</name>
    <dbReference type="NCBI Taxonomy" id="122646"/>
    <lineage>
        <taxon>Eukaryota</taxon>
        <taxon>Viridiplantae</taxon>
        <taxon>Streptophyta</taxon>
        <taxon>Embryophyta</taxon>
        <taxon>Marchantiophyta</taxon>
        <taxon>Marchantiopsida</taxon>
        <taxon>Marchantiidae</taxon>
        <taxon>Marchantiales</taxon>
        <taxon>Ricciaceae</taxon>
        <taxon>Riccia</taxon>
    </lineage>
</organism>
<evidence type="ECO:0000313" key="3">
    <source>
        <dbReference type="Proteomes" id="UP001633002"/>
    </source>
</evidence>
<accession>A0ABD3IK07</accession>